<comment type="caution">
    <text evidence="1">The sequence shown here is derived from an EMBL/GenBank/DDBJ whole genome shotgun (WGS) entry which is preliminary data.</text>
</comment>
<sequence>MEGETQDVGGFELVFMDEDFAEINAIINLAATCNFEEISKFYESSEGVNFADNARDSSKLPSSHAWDCKCASLLEEKFSTRDELLDRIHNMALKEGYVTTIKK</sequence>
<name>A0ACC0LQD4_RHOML</name>
<proteinExistence type="predicted"/>
<protein>
    <submittedName>
        <fullName evidence="1">Uncharacterized protein</fullName>
    </submittedName>
</protein>
<reference evidence="1" key="1">
    <citation type="submission" date="2022-02" db="EMBL/GenBank/DDBJ databases">
        <title>Plant Genome Project.</title>
        <authorList>
            <person name="Zhang R.-G."/>
        </authorList>
    </citation>
    <scope>NUCLEOTIDE SEQUENCE</scope>
    <source>
        <strain evidence="1">AT1</strain>
    </source>
</reference>
<keyword evidence="2" id="KW-1185">Reference proteome</keyword>
<gene>
    <name evidence="1" type="ORF">RHMOL_Rhmol11G0068800</name>
</gene>
<dbReference type="Proteomes" id="UP001062846">
    <property type="component" value="Chromosome 11"/>
</dbReference>
<dbReference type="EMBL" id="CM046398">
    <property type="protein sequence ID" value="KAI8530554.1"/>
    <property type="molecule type" value="Genomic_DNA"/>
</dbReference>
<evidence type="ECO:0000313" key="2">
    <source>
        <dbReference type="Proteomes" id="UP001062846"/>
    </source>
</evidence>
<accession>A0ACC0LQD4</accession>
<organism evidence="1 2">
    <name type="scientific">Rhododendron molle</name>
    <name type="common">Chinese azalea</name>
    <name type="synonym">Azalea mollis</name>
    <dbReference type="NCBI Taxonomy" id="49168"/>
    <lineage>
        <taxon>Eukaryota</taxon>
        <taxon>Viridiplantae</taxon>
        <taxon>Streptophyta</taxon>
        <taxon>Embryophyta</taxon>
        <taxon>Tracheophyta</taxon>
        <taxon>Spermatophyta</taxon>
        <taxon>Magnoliopsida</taxon>
        <taxon>eudicotyledons</taxon>
        <taxon>Gunneridae</taxon>
        <taxon>Pentapetalae</taxon>
        <taxon>asterids</taxon>
        <taxon>Ericales</taxon>
        <taxon>Ericaceae</taxon>
        <taxon>Ericoideae</taxon>
        <taxon>Rhodoreae</taxon>
        <taxon>Rhododendron</taxon>
    </lineage>
</organism>
<evidence type="ECO:0000313" key="1">
    <source>
        <dbReference type="EMBL" id="KAI8530554.1"/>
    </source>
</evidence>